<feature type="non-terminal residue" evidence="1">
    <location>
        <position position="1"/>
    </location>
</feature>
<gene>
    <name evidence="1" type="ORF">IWW36_005516</name>
</gene>
<reference evidence="1" key="1">
    <citation type="submission" date="2022-07" db="EMBL/GenBank/DDBJ databases">
        <title>Phylogenomic reconstructions and comparative analyses of Kickxellomycotina fungi.</title>
        <authorList>
            <person name="Reynolds N.K."/>
            <person name="Stajich J.E."/>
            <person name="Barry K."/>
            <person name="Grigoriev I.V."/>
            <person name="Crous P."/>
            <person name="Smith M.E."/>
        </authorList>
    </citation>
    <scope>NUCLEOTIDE SEQUENCE</scope>
    <source>
        <strain evidence="1">NRRL 1566</strain>
    </source>
</reference>
<evidence type="ECO:0000313" key="1">
    <source>
        <dbReference type="EMBL" id="KAJ2843570.1"/>
    </source>
</evidence>
<organism evidence="1 2">
    <name type="scientific">Coemansia brasiliensis</name>
    <dbReference type="NCBI Taxonomy" id="2650707"/>
    <lineage>
        <taxon>Eukaryota</taxon>
        <taxon>Fungi</taxon>
        <taxon>Fungi incertae sedis</taxon>
        <taxon>Zoopagomycota</taxon>
        <taxon>Kickxellomycotina</taxon>
        <taxon>Kickxellomycetes</taxon>
        <taxon>Kickxellales</taxon>
        <taxon>Kickxellaceae</taxon>
        <taxon>Coemansia</taxon>
    </lineage>
</organism>
<keyword evidence="2" id="KW-1185">Reference proteome</keyword>
<proteinExistence type="predicted"/>
<dbReference type="Proteomes" id="UP001139887">
    <property type="component" value="Unassembled WGS sequence"/>
</dbReference>
<dbReference type="AlphaFoldDB" id="A0A9W8I180"/>
<protein>
    <submittedName>
        <fullName evidence="1">Uncharacterized protein</fullName>
    </submittedName>
</protein>
<dbReference type="OrthoDB" id="5548663at2759"/>
<accession>A0A9W8I180</accession>
<name>A0A9W8I180_9FUNG</name>
<evidence type="ECO:0000313" key="2">
    <source>
        <dbReference type="Proteomes" id="UP001139887"/>
    </source>
</evidence>
<comment type="caution">
    <text evidence="1">The sequence shown here is derived from an EMBL/GenBank/DDBJ whole genome shotgun (WGS) entry which is preliminary data.</text>
</comment>
<sequence>LSPYAAFPRLSLVVSTPEDPRIGKALFQTTMHELTCMRLFLAGSSVHQLCRSGMLDLCEFPSLRHLHLYRPVYNSDGEAADNGPQSMDARDMLQLVSWALRVGRLCTSIVLSDWRISLSWIQNMSGISSLLELIHDNLRWLELPLLCTIPEAQHIAAKFPFLTRFGILLTSQPHPFTPACGPSSSTSNLRELCVAIACAREEQTEGVEQACLLASQLPSLQKLVYHADYGDTPLQMQNTNVFELDLANDISAMLESEQFQNTPHIASLEIQCRGPDPHWL</sequence>
<dbReference type="EMBL" id="JANBUW010001368">
    <property type="protein sequence ID" value="KAJ2843570.1"/>
    <property type="molecule type" value="Genomic_DNA"/>
</dbReference>